<evidence type="ECO:0000313" key="10">
    <source>
        <dbReference type="EMBL" id="KAK9694395.1"/>
    </source>
</evidence>
<protein>
    <recommendedName>
        <fullName evidence="7">Large ribosomal subunit protein uL30m</fullName>
    </recommendedName>
    <alternativeName>
        <fullName evidence="8">39S ribosomal protein L30, mitochondrial</fullName>
    </alternativeName>
</protein>
<evidence type="ECO:0000256" key="2">
    <source>
        <dbReference type="ARBA" id="ARBA00007594"/>
    </source>
</evidence>
<dbReference type="GO" id="GO:0015934">
    <property type="term" value="C:large ribosomal subunit"/>
    <property type="evidence" value="ECO:0007669"/>
    <property type="project" value="InterPro"/>
</dbReference>
<keyword evidence="5" id="KW-0496">Mitochondrion</keyword>
<evidence type="ECO:0000256" key="7">
    <source>
        <dbReference type="ARBA" id="ARBA00035281"/>
    </source>
</evidence>
<dbReference type="InterPro" id="IPR036919">
    <property type="entry name" value="Ribo_uL30_ferredoxin-like_sf"/>
</dbReference>
<evidence type="ECO:0000256" key="6">
    <source>
        <dbReference type="ARBA" id="ARBA00023274"/>
    </source>
</evidence>
<keyword evidence="4 10" id="KW-0689">Ribosomal protein</keyword>
<dbReference type="Pfam" id="PF00327">
    <property type="entry name" value="Ribosomal_L30"/>
    <property type="match status" value="1"/>
</dbReference>
<evidence type="ECO:0000313" key="11">
    <source>
        <dbReference type="Proteomes" id="UP001458880"/>
    </source>
</evidence>
<dbReference type="SUPFAM" id="SSF55129">
    <property type="entry name" value="Ribosomal protein L30p/L7e"/>
    <property type="match status" value="1"/>
</dbReference>
<dbReference type="Proteomes" id="UP001458880">
    <property type="component" value="Unassembled WGS sequence"/>
</dbReference>
<keyword evidence="3" id="KW-0809">Transit peptide</keyword>
<sequence>MNNLANLLVPTRCINYCYRSLGKNVYNWNDEGIKYPGFKYYPRSDDFKDPPYTPTKLFRVQRIKPVKGTPWWERNILKELKLMGKSNDVVIIKNIPENNSRLWRIKHLIKIVPITFPDGFPQDVSGTFLKENGELTVTKSVPLVNDRLIERENIDNDIKKMDGDTLRRALRKKWLNGWQ</sequence>
<name>A0AAW1IWL9_POPJA</name>
<dbReference type="PANTHER" id="PTHR15892">
    <property type="entry name" value="MITOCHONDRIAL RIBOSOMAL PROTEIN L30"/>
    <property type="match status" value="1"/>
</dbReference>
<evidence type="ECO:0000256" key="8">
    <source>
        <dbReference type="ARBA" id="ARBA00035356"/>
    </source>
</evidence>
<dbReference type="FunFam" id="3.30.1390.20:FF:000005">
    <property type="entry name" value="39S ribosomal protein L30, mitochondrial"/>
    <property type="match status" value="1"/>
</dbReference>
<evidence type="ECO:0000259" key="9">
    <source>
        <dbReference type="Pfam" id="PF00327"/>
    </source>
</evidence>
<dbReference type="GO" id="GO:0003735">
    <property type="term" value="F:structural constituent of ribosome"/>
    <property type="evidence" value="ECO:0007669"/>
    <property type="project" value="InterPro"/>
</dbReference>
<accession>A0AAW1IWL9</accession>
<dbReference type="GO" id="GO:0005743">
    <property type="term" value="C:mitochondrial inner membrane"/>
    <property type="evidence" value="ECO:0007669"/>
    <property type="project" value="UniProtKB-ARBA"/>
</dbReference>
<comment type="similarity">
    <text evidence="2">Belongs to the universal ribosomal protein uL30 family.</text>
</comment>
<evidence type="ECO:0000256" key="4">
    <source>
        <dbReference type="ARBA" id="ARBA00022980"/>
    </source>
</evidence>
<dbReference type="PANTHER" id="PTHR15892:SF2">
    <property type="entry name" value="LARGE RIBOSOMAL SUBUNIT PROTEIN UL30M"/>
    <property type="match status" value="1"/>
</dbReference>
<dbReference type="AlphaFoldDB" id="A0AAW1IWL9"/>
<dbReference type="Gene3D" id="3.30.1390.20">
    <property type="entry name" value="Ribosomal protein L30, ferredoxin-like fold domain"/>
    <property type="match status" value="1"/>
</dbReference>
<dbReference type="InterPro" id="IPR016082">
    <property type="entry name" value="Ribosomal_uL30_ferredoxin-like"/>
</dbReference>
<proteinExistence type="inferred from homology"/>
<feature type="domain" description="Large ribosomal subunit protein uL30-like ferredoxin-like fold" evidence="9">
    <location>
        <begin position="58"/>
        <end position="109"/>
    </location>
</feature>
<organism evidence="10 11">
    <name type="scientific">Popillia japonica</name>
    <name type="common">Japanese beetle</name>
    <dbReference type="NCBI Taxonomy" id="7064"/>
    <lineage>
        <taxon>Eukaryota</taxon>
        <taxon>Metazoa</taxon>
        <taxon>Ecdysozoa</taxon>
        <taxon>Arthropoda</taxon>
        <taxon>Hexapoda</taxon>
        <taxon>Insecta</taxon>
        <taxon>Pterygota</taxon>
        <taxon>Neoptera</taxon>
        <taxon>Endopterygota</taxon>
        <taxon>Coleoptera</taxon>
        <taxon>Polyphaga</taxon>
        <taxon>Scarabaeiformia</taxon>
        <taxon>Scarabaeidae</taxon>
        <taxon>Rutelinae</taxon>
        <taxon>Popillia</taxon>
    </lineage>
</organism>
<dbReference type="EMBL" id="JASPKY010000514">
    <property type="protein sequence ID" value="KAK9694395.1"/>
    <property type="molecule type" value="Genomic_DNA"/>
</dbReference>
<gene>
    <name evidence="10" type="ORF">QE152_g33570</name>
</gene>
<keyword evidence="11" id="KW-1185">Reference proteome</keyword>
<keyword evidence="6" id="KW-0687">Ribonucleoprotein</keyword>
<reference evidence="10 11" key="1">
    <citation type="journal article" date="2024" name="BMC Genomics">
        <title>De novo assembly and annotation of Popillia japonica's genome with initial clues to its potential as an invasive pest.</title>
        <authorList>
            <person name="Cucini C."/>
            <person name="Boschi S."/>
            <person name="Funari R."/>
            <person name="Cardaioli E."/>
            <person name="Iannotti N."/>
            <person name="Marturano G."/>
            <person name="Paoli F."/>
            <person name="Bruttini M."/>
            <person name="Carapelli A."/>
            <person name="Frati F."/>
            <person name="Nardi F."/>
        </authorList>
    </citation>
    <scope>NUCLEOTIDE SEQUENCE [LARGE SCALE GENOMIC DNA]</scope>
    <source>
        <strain evidence="10">DMR45628</strain>
    </source>
</reference>
<dbReference type="InterPro" id="IPR005996">
    <property type="entry name" value="Ribosomal_uL30_bac-type"/>
</dbReference>
<dbReference type="GO" id="GO:0006412">
    <property type="term" value="P:translation"/>
    <property type="evidence" value="ECO:0007669"/>
    <property type="project" value="InterPro"/>
</dbReference>
<evidence type="ECO:0000256" key="1">
    <source>
        <dbReference type="ARBA" id="ARBA00004173"/>
    </source>
</evidence>
<comment type="caution">
    <text evidence="10">The sequence shown here is derived from an EMBL/GenBank/DDBJ whole genome shotgun (WGS) entry which is preliminary data.</text>
</comment>
<comment type="subcellular location">
    <subcellularLocation>
        <location evidence="1">Mitochondrion</location>
    </subcellularLocation>
</comment>
<evidence type="ECO:0000256" key="5">
    <source>
        <dbReference type="ARBA" id="ARBA00023128"/>
    </source>
</evidence>
<evidence type="ECO:0000256" key="3">
    <source>
        <dbReference type="ARBA" id="ARBA00022946"/>
    </source>
</evidence>